<keyword evidence="2" id="KW-1185">Reference proteome</keyword>
<evidence type="ECO:0000313" key="2">
    <source>
        <dbReference type="Proteomes" id="UP001186974"/>
    </source>
</evidence>
<comment type="caution">
    <text evidence="1">The sequence shown here is derived from an EMBL/GenBank/DDBJ whole genome shotgun (WGS) entry which is preliminary data.</text>
</comment>
<name>A0ACC3DTW1_9PEZI</name>
<sequence length="121" mass="13463">RFRLRFEDTGIEEWMDEDAPASAAKPVTEGIDPEFADVIETANFDTPAEALSNVSLNDAQRIQHAETKTEPKAEYTPELMTGEIRTLDGEIAGDEFAQDAMNYQILLGKIDRLMEELGLDG</sequence>
<proteinExistence type="predicted"/>
<protein>
    <submittedName>
        <fullName evidence="1">Uncharacterized protein</fullName>
    </submittedName>
</protein>
<reference evidence="1" key="1">
    <citation type="submission" date="2024-09" db="EMBL/GenBank/DDBJ databases">
        <title>Black Yeasts Isolated from many extreme environments.</title>
        <authorList>
            <person name="Coleine C."/>
            <person name="Stajich J.E."/>
            <person name="Selbmann L."/>
        </authorList>
    </citation>
    <scope>NUCLEOTIDE SEQUENCE</scope>
    <source>
        <strain evidence="1">CCFEE 5737</strain>
    </source>
</reference>
<gene>
    <name evidence="1" type="ORF">LTS18_003430</name>
</gene>
<feature type="non-terminal residue" evidence="1">
    <location>
        <position position="1"/>
    </location>
</feature>
<organism evidence="1 2">
    <name type="scientific">Coniosporium uncinatum</name>
    <dbReference type="NCBI Taxonomy" id="93489"/>
    <lineage>
        <taxon>Eukaryota</taxon>
        <taxon>Fungi</taxon>
        <taxon>Dikarya</taxon>
        <taxon>Ascomycota</taxon>
        <taxon>Pezizomycotina</taxon>
        <taxon>Dothideomycetes</taxon>
        <taxon>Dothideomycetes incertae sedis</taxon>
        <taxon>Coniosporium</taxon>
    </lineage>
</organism>
<dbReference type="EMBL" id="JAWDJW010000808">
    <property type="protein sequence ID" value="KAK3079986.1"/>
    <property type="molecule type" value="Genomic_DNA"/>
</dbReference>
<dbReference type="Proteomes" id="UP001186974">
    <property type="component" value="Unassembled WGS sequence"/>
</dbReference>
<evidence type="ECO:0000313" key="1">
    <source>
        <dbReference type="EMBL" id="KAK3079986.1"/>
    </source>
</evidence>
<accession>A0ACC3DTW1</accession>